<dbReference type="Gene3D" id="3.40.50.150">
    <property type="entry name" value="Vaccinia Virus protein VP39"/>
    <property type="match status" value="1"/>
</dbReference>
<dbReference type="OrthoDB" id="407325at2759"/>
<protein>
    <submittedName>
        <fullName evidence="1">Protein-lysine N-methyltransferase efm6</fullName>
    </submittedName>
</protein>
<dbReference type="PANTHER" id="PTHR14614">
    <property type="entry name" value="HEPATOCELLULAR CARCINOMA-ASSOCIATED ANTIGEN"/>
    <property type="match status" value="1"/>
</dbReference>
<sequence length="224" mass="24680">MTFNSDNYIEYELEISRAEASPVRVLQDATGAARCGVGSTVWDAGLVMAKYLDHQAQSGELDLTGKTVLELGAGTGIVGISLARLQPKCTVILTDKAELVPLLKHNVGMNTCENAIAEALDWCDSGEQQLSGRWSEARPDVILVSDGIWASELHKPLADTLSRLAGEHTRVVIGYETRKFDEEAKFVALWSQAFRFRDIKPGEQHPVMQSEDIYLFEGTKKIGR</sequence>
<accession>A0A9W8CQE7</accession>
<keyword evidence="2" id="KW-1185">Reference proteome</keyword>
<proteinExistence type="predicted"/>
<comment type="caution">
    <text evidence="1">The sequence shown here is derived from an EMBL/GenBank/DDBJ whole genome shotgun (WGS) entry which is preliminary data.</text>
</comment>
<evidence type="ECO:0000313" key="1">
    <source>
        <dbReference type="EMBL" id="KAJ1719757.1"/>
    </source>
</evidence>
<dbReference type="Proteomes" id="UP001149813">
    <property type="component" value="Unassembled WGS sequence"/>
</dbReference>
<reference evidence="1" key="1">
    <citation type="submission" date="2022-07" db="EMBL/GenBank/DDBJ databases">
        <title>Phylogenomic reconstructions and comparative analyses of Kickxellomycotina fungi.</title>
        <authorList>
            <person name="Reynolds N.K."/>
            <person name="Stajich J.E."/>
            <person name="Barry K."/>
            <person name="Grigoriev I.V."/>
            <person name="Crous P."/>
            <person name="Smith M.E."/>
        </authorList>
    </citation>
    <scope>NUCLEOTIDE SEQUENCE</scope>
    <source>
        <strain evidence="1">NBRC 32514</strain>
    </source>
</reference>
<evidence type="ECO:0000313" key="2">
    <source>
        <dbReference type="Proteomes" id="UP001149813"/>
    </source>
</evidence>
<dbReference type="CDD" id="cd02440">
    <property type="entry name" value="AdoMet_MTases"/>
    <property type="match status" value="1"/>
</dbReference>
<dbReference type="Pfam" id="PF10294">
    <property type="entry name" value="Methyltransf_16"/>
    <property type="match status" value="1"/>
</dbReference>
<dbReference type="InterPro" id="IPR019410">
    <property type="entry name" value="Methyltransf_16"/>
</dbReference>
<dbReference type="EMBL" id="JANBOJ010000346">
    <property type="protein sequence ID" value="KAJ1719757.1"/>
    <property type="molecule type" value="Genomic_DNA"/>
</dbReference>
<dbReference type="SUPFAM" id="SSF53335">
    <property type="entry name" value="S-adenosyl-L-methionine-dependent methyltransferases"/>
    <property type="match status" value="1"/>
</dbReference>
<organism evidence="1 2">
    <name type="scientific">Coemansia erecta</name>
    <dbReference type="NCBI Taxonomy" id="147472"/>
    <lineage>
        <taxon>Eukaryota</taxon>
        <taxon>Fungi</taxon>
        <taxon>Fungi incertae sedis</taxon>
        <taxon>Zoopagomycota</taxon>
        <taxon>Kickxellomycotina</taxon>
        <taxon>Kickxellomycetes</taxon>
        <taxon>Kickxellales</taxon>
        <taxon>Kickxellaceae</taxon>
        <taxon>Coemansia</taxon>
    </lineage>
</organism>
<dbReference type="InterPro" id="IPR029063">
    <property type="entry name" value="SAM-dependent_MTases_sf"/>
</dbReference>
<name>A0A9W8CQE7_9FUNG</name>
<gene>
    <name evidence="1" type="primary">EFM6</name>
    <name evidence="1" type="ORF">LPJ53_005536</name>
</gene>
<dbReference type="AlphaFoldDB" id="A0A9W8CQE7"/>